<dbReference type="EMBL" id="JALMLT010000002">
    <property type="protein sequence ID" value="MDT8758665.1"/>
    <property type="molecule type" value="Genomic_DNA"/>
</dbReference>
<reference evidence="3" key="1">
    <citation type="submission" date="2022-04" db="EMBL/GenBank/DDBJ databases">
        <title>Tomato heritable bacteria conferring resistance against bacterial wilt.</title>
        <authorList>
            <person name="Yin J."/>
        </authorList>
    </citation>
    <scope>NUCLEOTIDE SEQUENCE</scope>
    <source>
        <strain evidence="3">Cra20</strain>
    </source>
</reference>
<accession>A0ABU3N291</accession>
<dbReference type="Gene3D" id="3.30.420.240">
    <property type="match status" value="1"/>
</dbReference>
<evidence type="ECO:0000259" key="2">
    <source>
        <dbReference type="Pfam" id="PF17289"/>
    </source>
</evidence>
<keyword evidence="1" id="KW-1188">Viral release from host cell</keyword>
<feature type="domain" description="Terminase large subunit gp17-like C-terminal" evidence="2">
    <location>
        <begin position="273"/>
        <end position="417"/>
    </location>
</feature>
<evidence type="ECO:0000256" key="1">
    <source>
        <dbReference type="ARBA" id="ARBA00022612"/>
    </source>
</evidence>
<protein>
    <submittedName>
        <fullName evidence="3">Terminase family protein</fullName>
    </submittedName>
</protein>
<evidence type="ECO:0000313" key="3">
    <source>
        <dbReference type="EMBL" id="MDT8758665.1"/>
    </source>
</evidence>
<organism evidence="3">
    <name type="scientific">Sphingomonas psychrotolerans</name>
    <dbReference type="NCBI Taxonomy" id="1327635"/>
    <lineage>
        <taxon>Bacteria</taxon>
        <taxon>Pseudomonadati</taxon>
        <taxon>Pseudomonadota</taxon>
        <taxon>Alphaproteobacteria</taxon>
        <taxon>Sphingomonadales</taxon>
        <taxon>Sphingomonadaceae</taxon>
        <taxon>Sphingomonas</taxon>
    </lineage>
</organism>
<name>A0ABU3N291_9SPHN</name>
<dbReference type="InterPro" id="IPR035421">
    <property type="entry name" value="Terminase_6C"/>
</dbReference>
<dbReference type="Pfam" id="PF17289">
    <property type="entry name" value="Terminase_6C"/>
    <property type="match status" value="1"/>
</dbReference>
<proteinExistence type="predicted"/>
<gene>
    <name evidence="3" type="ORF">MZO42_08140</name>
</gene>
<dbReference type="InterPro" id="IPR027417">
    <property type="entry name" value="P-loop_NTPase"/>
</dbReference>
<comment type="caution">
    <text evidence="3">The sequence shown here is derived from an EMBL/GenBank/DDBJ whole genome shotgun (WGS) entry which is preliminary data.</text>
</comment>
<sequence>MGEVLTAVRRLDAGQRARLLATLNETETRMFDADWGEWAHEGQLPPEGAWRTWVVMAGRGFGKTRAGAEWVRALVRDAATPVRIALVAATSEEARRVMIEGPSGLLTVADQRGERPRYEPSLKRLTFPGGSEATLYSGAHPESLRGPEHHYAWCDELAKWRHPKATWDMLQLGLRMGETPRVLVTTTPRAGSAALKAVLTGAAQSGGATDANPHLPPAYLEAVLAAYGGTHLGRQEIEGLLAEDLEGSLWPAALIEASRGSAPAAEALVRVVVGVDPPASAAGTCGIVVCGLDGDGVAHVLADHSASGLSPEGWAARVAAAVVAHGADKVVAEKNQGGDMVGSVLRGTGRALPVSLVSASLGKVARAAPVAALFECGKARLAGRFAELEAELATLTAGGVAGASPDRADAMVWALSALMLHGRGEPRVTGFA</sequence>
<dbReference type="Gene3D" id="3.40.50.300">
    <property type="entry name" value="P-loop containing nucleotide triphosphate hydrolases"/>
    <property type="match status" value="1"/>
</dbReference>
<dbReference type="Pfam" id="PF03237">
    <property type="entry name" value="Terminase_6N"/>
    <property type="match status" value="1"/>
</dbReference>